<protein>
    <submittedName>
        <fullName evidence="4">Choloylglycine hydrolase family protein</fullName>
    </submittedName>
</protein>
<accession>A0A411PGK6</accession>
<keyword evidence="5" id="KW-1185">Reference proteome</keyword>
<sequence length="321" mass="36104">MGAFDLKSELLVVPRGQQVTSSLSNSKDGMTWTNQYGYVAMNGLNQPFVFDGMNEKGLVVGTLYFPGFANYQVFETQKQSKSINNIDLSAYILGNTKTVDEVKSILQKIKVVRNEDLEKAIGTPTDLHHVFTDINGDSIVVEYTNGELQIYDNSVGVMTNSPGYDWHLLNIRNHIQLGAFAHVTSRTINGIEFKPLGQGSGMTGLPGDSTPPSRFIRALAFKASVVELKSVEQGVNEASRILNNFDIPRGSSREEVGNKVFMDYTQWSVIANPERLQYFWWTEHNRRMRMIDLNKIDFAKKEVVAIPLDKEKIEDIQEITL</sequence>
<comment type="similarity">
    <text evidence="1">Belongs to the peptidase C59 family.</text>
</comment>
<dbReference type="CDD" id="cd00542">
    <property type="entry name" value="Ntn_PVA"/>
    <property type="match status" value="1"/>
</dbReference>
<dbReference type="RefSeq" id="WP_130598945.1">
    <property type="nucleotide sequence ID" value="NZ_CP036200.1"/>
</dbReference>
<dbReference type="Gene3D" id="3.60.60.10">
    <property type="entry name" value="Penicillin V Acylase, Chain A"/>
    <property type="match status" value="1"/>
</dbReference>
<dbReference type="Pfam" id="PF02275">
    <property type="entry name" value="CBAH"/>
    <property type="match status" value="1"/>
</dbReference>
<keyword evidence="2 4" id="KW-0378">Hydrolase</keyword>
<dbReference type="GO" id="GO:0016787">
    <property type="term" value="F:hydrolase activity"/>
    <property type="evidence" value="ECO:0007669"/>
    <property type="project" value="UniProtKB-KW"/>
</dbReference>
<evidence type="ECO:0000256" key="2">
    <source>
        <dbReference type="ARBA" id="ARBA00022801"/>
    </source>
</evidence>
<dbReference type="InterPro" id="IPR052193">
    <property type="entry name" value="Peptidase_C59"/>
</dbReference>
<proteinExistence type="inferred from homology"/>
<feature type="domain" description="Choloylglycine hydrolase/NAAA C-terminal" evidence="3">
    <location>
        <begin position="5"/>
        <end position="303"/>
    </location>
</feature>
<evidence type="ECO:0000256" key="1">
    <source>
        <dbReference type="ARBA" id="ARBA00006625"/>
    </source>
</evidence>
<name>A0A411PGK6_9GAMM</name>
<dbReference type="SUPFAM" id="SSF56235">
    <property type="entry name" value="N-terminal nucleophile aminohydrolases (Ntn hydrolases)"/>
    <property type="match status" value="1"/>
</dbReference>
<evidence type="ECO:0000259" key="3">
    <source>
        <dbReference type="Pfam" id="PF02275"/>
    </source>
</evidence>
<dbReference type="InterPro" id="IPR029055">
    <property type="entry name" value="Ntn_hydrolases_N"/>
</dbReference>
<dbReference type="KEGG" id="smai:EXU30_07935"/>
<dbReference type="PANTHER" id="PTHR35527">
    <property type="entry name" value="CHOLOYLGLYCINE HYDROLASE"/>
    <property type="match status" value="1"/>
</dbReference>
<dbReference type="Proteomes" id="UP000291106">
    <property type="component" value="Chromosome"/>
</dbReference>
<evidence type="ECO:0000313" key="4">
    <source>
        <dbReference type="EMBL" id="QBF82628.1"/>
    </source>
</evidence>
<evidence type="ECO:0000313" key="5">
    <source>
        <dbReference type="Proteomes" id="UP000291106"/>
    </source>
</evidence>
<reference evidence="4 5" key="1">
    <citation type="submission" date="2019-02" db="EMBL/GenBank/DDBJ databases">
        <title>Shewanella sp. D4-2 isolated from Dokdo Island.</title>
        <authorList>
            <person name="Baek K."/>
        </authorList>
    </citation>
    <scope>NUCLEOTIDE SEQUENCE [LARGE SCALE GENOMIC DNA]</scope>
    <source>
        <strain evidence="4 5">D4-2</strain>
    </source>
</reference>
<dbReference type="EMBL" id="CP036200">
    <property type="protein sequence ID" value="QBF82628.1"/>
    <property type="molecule type" value="Genomic_DNA"/>
</dbReference>
<dbReference type="AlphaFoldDB" id="A0A411PGK6"/>
<dbReference type="InterPro" id="IPR029132">
    <property type="entry name" value="CBAH/NAAA_C"/>
</dbReference>
<organism evidence="4 5">
    <name type="scientific">Shewanella maritima</name>
    <dbReference type="NCBI Taxonomy" id="2520507"/>
    <lineage>
        <taxon>Bacteria</taxon>
        <taxon>Pseudomonadati</taxon>
        <taxon>Pseudomonadota</taxon>
        <taxon>Gammaproteobacteria</taxon>
        <taxon>Alteromonadales</taxon>
        <taxon>Shewanellaceae</taxon>
        <taxon>Shewanella</taxon>
    </lineage>
</organism>
<dbReference type="PANTHER" id="PTHR35527:SF2">
    <property type="entry name" value="HYDROLASE"/>
    <property type="match status" value="1"/>
</dbReference>
<gene>
    <name evidence="4" type="ORF">EXU30_07935</name>
</gene>
<dbReference type="OrthoDB" id="9794717at2"/>